<evidence type="ECO:0000313" key="2">
    <source>
        <dbReference type="EMBL" id="CAG8574481.1"/>
    </source>
</evidence>
<name>A0ABN7UE72_GIGMA</name>
<dbReference type="EMBL" id="CAJVQB010002434">
    <property type="protein sequence ID" value="CAG8574481.1"/>
    <property type="molecule type" value="Genomic_DNA"/>
</dbReference>
<dbReference type="Proteomes" id="UP000789901">
    <property type="component" value="Unassembled WGS sequence"/>
</dbReference>
<dbReference type="SUPFAM" id="SSF47459">
    <property type="entry name" value="HLH, helix-loop-helix DNA-binding domain"/>
    <property type="match status" value="1"/>
</dbReference>
<proteinExistence type="predicted"/>
<feature type="domain" description="BHLH" evidence="1">
    <location>
        <begin position="7"/>
        <end position="48"/>
    </location>
</feature>
<organism evidence="2 3">
    <name type="scientific">Gigaspora margarita</name>
    <dbReference type="NCBI Taxonomy" id="4874"/>
    <lineage>
        <taxon>Eukaryota</taxon>
        <taxon>Fungi</taxon>
        <taxon>Fungi incertae sedis</taxon>
        <taxon>Mucoromycota</taxon>
        <taxon>Glomeromycotina</taxon>
        <taxon>Glomeromycetes</taxon>
        <taxon>Diversisporales</taxon>
        <taxon>Gigasporaceae</taxon>
        <taxon>Gigaspora</taxon>
    </lineage>
</organism>
<dbReference type="InterPro" id="IPR011598">
    <property type="entry name" value="bHLH_dom"/>
</dbReference>
<keyword evidence="3" id="KW-1185">Reference proteome</keyword>
<protein>
    <submittedName>
        <fullName evidence="2">13043_t:CDS:1</fullName>
    </submittedName>
</protein>
<evidence type="ECO:0000259" key="1">
    <source>
        <dbReference type="Pfam" id="PF00010"/>
    </source>
</evidence>
<gene>
    <name evidence="2" type="ORF">GMARGA_LOCUS5647</name>
</gene>
<dbReference type="Gene3D" id="4.10.280.10">
    <property type="entry name" value="Helix-loop-helix DNA-binding domain"/>
    <property type="match status" value="1"/>
</dbReference>
<dbReference type="InterPro" id="IPR036638">
    <property type="entry name" value="HLH_DNA-bd_sf"/>
</dbReference>
<evidence type="ECO:0000313" key="3">
    <source>
        <dbReference type="Proteomes" id="UP000789901"/>
    </source>
</evidence>
<comment type="caution">
    <text evidence="2">The sequence shown here is derived from an EMBL/GenBank/DDBJ whole genome shotgun (WGS) entry which is preliminary data.</text>
</comment>
<sequence length="191" mass="23169">MSVYTHKKHAESEKKRHGEMNNRFDMLREILASTSYPSNNASKTELLQNEKLVSALYRHAKLPKHRLKNVTITSAKNFRILPTVKKNFLLIRRNWFLIKRFLIFFNQRTYRFEFPEHVELRDRAKSCNWLEFDWLRITSFDQYLHDELEKVRDENNSMNQSRIVEKEMFLNEINHLNEKVNRLNVEIKDAI</sequence>
<accession>A0ABN7UE72</accession>
<dbReference type="Pfam" id="PF00010">
    <property type="entry name" value="HLH"/>
    <property type="match status" value="1"/>
</dbReference>
<reference evidence="2 3" key="1">
    <citation type="submission" date="2021-06" db="EMBL/GenBank/DDBJ databases">
        <authorList>
            <person name="Kallberg Y."/>
            <person name="Tangrot J."/>
            <person name="Rosling A."/>
        </authorList>
    </citation>
    <scope>NUCLEOTIDE SEQUENCE [LARGE SCALE GENOMIC DNA]</scope>
    <source>
        <strain evidence="2 3">120-4 pot B 10/14</strain>
    </source>
</reference>